<organism evidence="2 3">
    <name type="scientific">Papiliotrema laurentii</name>
    <name type="common">Cryptococcus laurentii</name>
    <dbReference type="NCBI Taxonomy" id="5418"/>
    <lineage>
        <taxon>Eukaryota</taxon>
        <taxon>Fungi</taxon>
        <taxon>Dikarya</taxon>
        <taxon>Basidiomycota</taxon>
        <taxon>Agaricomycotina</taxon>
        <taxon>Tremellomycetes</taxon>
        <taxon>Tremellales</taxon>
        <taxon>Rhynchogastremaceae</taxon>
        <taxon>Papiliotrema</taxon>
    </lineage>
</organism>
<evidence type="ECO:0000256" key="1">
    <source>
        <dbReference type="SAM" id="SignalP"/>
    </source>
</evidence>
<sequence>MWSILCIFVSVFRLAIAMTDIPLAFNNDGNKAYGSQIQLSGSSTSLAINNPAGVNMGAVLLAAAEADHGYFGKHIRKNDDGTFKVEVKAKQSNFFAFQVETLKPLTDIAEVNKWSTVVIWPLLVVKAVANQEKPLGIDIMGALDFVVGHPEQYSTKNDINKKIKNFARGSGTVVILETKVTITSPTHKLKPNYAYAMVERKEKNGRIITLADPADDVHPQDIDIPIDEVFVDIAACYKSRASDRQPLGNTNNVTWKCDMAQKPPQQRAAKTTMADRDHDGGRLQNMIDWQTMECQEATGGEKVLEDGVTGLRLSS</sequence>
<name>A0AAD9FL85_PAPLA</name>
<dbReference type="Proteomes" id="UP001182556">
    <property type="component" value="Unassembled WGS sequence"/>
</dbReference>
<keyword evidence="1" id="KW-0732">Signal</keyword>
<dbReference type="EMBL" id="JAODAN010000006">
    <property type="protein sequence ID" value="KAK1923425.1"/>
    <property type="molecule type" value="Genomic_DNA"/>
</dbReference>
<comment type="caution">
    <text evidence="2">The sequence shown here is derived from an EMBL/GenBank/DDBJ whole genome shotgun (WGS) entry which is preliminary data.</text>
</comment>
<evidence type="ECO:0000313" key="3">
    <source>
        <dbReference type="Proteomes" id="UP001182556"/>
    </source>
</evidence>
<proteinExistence type="predicted"/>
<dbReference type="AlphaFoldDB" id="A0AAD9FL85"/>
<reference evidence="2" key="1">
    <citation type="submission" date="2023-02" db="EMBL/GenBank/DDBJ databases">
        <title>Identification and recombinant expression of a fungal hydrolase from Papiliotrema laurentii that hydrolyzes apple cutin and clears colloidal polyester polyurethane.</title>
        <authorList>
            <consortium name="DOE Joint Genome Institute"/>
            <person name="Roman V.A."/>
            <person name="Bojanowski C."/>
            <person name="Crable B.R."/>
            <person name="Wagner D.N."/>
            <person name="Hung C.S."/>
            <person name="Nadeau L.J."/>
            <person name="Schratz L."/>
            <person name="Haridas S."/>
            <person name="Pangilinan J."/>
            <person name="Lipzen A."/>
            <person name="Na H."/>
            <person name="Yan M."/>
            <person name="Ng V."/>
            <person name="Grigoriev I.V."/>
            <person name="Spatafora J.W."/>
            <person name="Barlow D."/>
            <person name="Biffinger J."/>
            <person name="Kelley-Loughnane N."/>
            <person name="Varaljay V.A."/>
            <person name="Crookes-Goodson W.J."/>
        </authorList>
    </citation>
    <scope>NUCLEOTIDE SEQUENCE</scope>
    <source>
        <strain evidence="2">5307AH</strain>
    </source>
</reference>
<gene>
    <name evidence="2" type="ORF">DB88DRAFT_473110</name>
</gene>
<feature type="chain" id="PRO_5042223905" evidence="1">
    <location>
        <begin position="18"/>
        <end position="315"/>
    </location>
</feature>
<feature type="signal peptide" evidence="1">
    <location>
        <begin position="1"/>
        <end position="17"/>
    </location>
</feature>
<evidence type="ECO:0000313" key="2">
    <source>
        <dbReference type="EMBL" id="KAK1923425.1"/>
    </source>
</evidence>
<keyword evidence="3" id="KW-1185">Reference proteome</keyword>
<accession>A0AAD9FL85</accession>
<protein>
    <submittedName>
        <fullName evidence="2">Uncharacterized protein</fullName>
    </submittedName>
</protein>